<dbReference type="SMART" id="SM01320">
    <property type="entry name" value="TRP_N"/>
    <property type="match status" value="1"/>
</dbReference>
<dbReference type="InterPro" id="IPR040241">
    <property type="entry name" value="TRP_Flc/Pkd2-like"/>
</dbReference>
<evidence type="ECO:0000313" key="11">
    <source>
        <dbReference type="EMBL" id="TKA22126.1"/>
    </source>
</evidence>
<feature type="compositionally biased region" description="Polar residues" evidence="7">
    <location>
        <begin position="958"/>
        <end position="973"/>
    </location>
</feature>
<proteinExistence type="inferred from homology"/>
<keyword evidence="5 8" id="KW-1133">Transmembrane helix</keyword>
<reference evidence="11 12" key="1">
    <citation type="submission" date="2017-03" db="EMBL/GenBank/DDBJ databases">
        <title>Genomes of endolithic fungi from Antarctica.</title>
        <authorList>
            <person name="Coleine C."/>
            <person name="Masonjones S."/>
            <person name="Stajich J.E."/>
        </authorList>
    </citation>
    <scope>NUCLEOTIDE SEQUENCE [LARGE SCALE GENOMIC DNA]</scope>
    <source>
        <strain evidence="11 12">CCFEE 6315</strain>
    </source>
</reference>
<keyword evidence="3 8" id="KW-0812">Transmembrane</keyword>
<feature type="signal peptide" evidence="9">
    <location>
        <begin position="1"/>
        <end position="24"/>
    </location>
</feature>
<comment type="caution">
    <text evidence="11">The sequence shown here is derived from an EMBL/GenBank/DDBJ whole genome shotgun (WGS) entry which is preliminary data.</text>
</comment>
<feature type="region of interest" description="Disordered" evidence="7">
    <location>
        <begin position="894"/>
        <end position="1016"/>
    </location>
</feature>
<feature type="chain" id="PRO_5020809215" description="ML-like domain-containing protein" evidence="9">
    <location>
        <begin position="25"/>
        <end position="1016"/>
    </location>
</feature>
<feature type="transmembrane region" description="Helical" evidence="8">
    <location>
        <begin position="492"/>
        <end position="514"/>
    </location>
</feature>
<comment type="subcellular location">
    <subcellularLocation>
        <location evidence="1">Membrane</location>
        <topology evidence="1">Multi-pass membrane protein</topology>
    </subcellularLocation>
</comment>
<dbReference type="OrthoDB" id="5377623at2759"/>
<sequence>MIPRIWTAVLAMVVFLCCCQQTLAANDSTRWITFQTADGTLYLEDDRQPALYTQNFGDCLGGSAINVSRFDAAYYKDNMTVQFHLVGDTALQDQSLMMYIGVYAYGNSYLDLTFNPCQANIASLCPTNASVPIEAAGIIPVSQEDVGGVPSIAFTIPDFEGEAILRIFANETQSEIGCYSAVITNGNTFSHPSAVGSVLGIFTFVAMLASFATAAYGEAVPTMRLHYAHSLSVGVVFAVFQHIYFTGALSMNWPSVLSAWWSNFAWASGMIYSSSMQSSINNLIGNNVGNTSSVGAAQAGTAQENLGGGYDLSLIYKRAFSSGAKYLGNHPLVRDIAGEIYRRPEGKIMKRDFAQRSLEHTLAKRAISNSSTGFNWYGQPVAAGLPLPGNYSGFSGTLAAEGIPASNAFMTGFLWFLICLVLLVATLMAFKWILEGLAKLKWVQQDRLEYFRQHWLGYSGVLALRICFIGFFMLMFLTMFQFTYASSGGVKAVAAIVFVIFLVGIPGAAAYAVWYKKAGDRGETVGSKRQVERTKLLGKVPWFAIKKTAPAAAATEATAGAVPVAEKDAEEDDTDVPAWKRTTSDGSVTASSGEVRHTIHDDEDYTVKFGWLASRFRRTRWWFFAAWIPYEFVRACFFGAASGNPYAQVFGLLVVEVLAFAFVVWARPFEGQRLNLLVVYCLGFSKVASVGLSAAFVTEFNLERITTTVIGVVIIVIQGILMIITVIAIVVGAVSSWMSVSRNREDFRPRKWTGMRERYFDHLDRIVNDVPRPPKPKPQPVVEEEPKVGFEMIGAKRMAKIEDEDPDFASEMQAQDNRASYFSLNQQPQSPDRSANATPVRQRSRAPSMQSQTSLPYGARPHRPSWSTRDFADHGVEGAFIPIDMSRTVVDDEAVEPPAPAATKKSHRRLSTRSNRSLPSSQPRPLSSSDQISVGGDFSTRDTIGNVPAPVVRPRAGSLTSTRPRSNTPSYGPSESADRLGALAEFGDGHRVHRPPLTPAQEQEEFMLAPGGSANY</sequence>
<gene>
    <name evidence="11" type="ORF">B0A50_08380</name>
</gene>
<feature type="transmembrane region" description="Helical" evidence="8">
    <location>
        <begin position="227"/>
        <end position="245"/>
    </location>
</feature>
<dbReference type="GO" id="GO:0016020">
    <property type="term" value="C:membrane"/>
    <property type="evidence" value="ECO:0007669"/>
    <property type="project" value="UniProtKB-SubCell"/>
</dbReference>
<dbReference type="Pfam" id="PF06011">
    <property type="entry name" value="TRP"/>
    <property type="match status" value="1"/>
</dbReference>
<feature type="transmembrane region" description="Helical" evidence="8">
    <location>
        <begin position="194"/>
        <end position="215"/>
    </location>
</feature>
<feature type="transmembrane region" description="Helical" evidence="8">
    <location>
        <begin position="413"/>
        <end position="434"/>
    </location>
</feature>
<evidence type="ECO:0000256" key="7">
    <source>
        <dbReference type="SAM" id="MobiDB-lite"/>
    </source>
</evidence>
<feature type="transmembrane region" description="Helical" evidence="8">
    <location>
        <begin position="646"/>
        <end position="665"/>
    </location>
</feature>
<dbReference type="GO" id="GO:0009272">
    <property type="term" value="P:fungal-type cell wall biogenesis"/>
    <property type="evidence" value="ECO:0007669"/>
    <property type="project" value="TreeGrafter"/>
</dbReference>
<dbReference type="EMBL" id="NAJL01000084">
    <property type="protein sequence ID" value="TKA22126.1"/>
    <property type="molecule type" value="Genomic_DNA"/>
</dbReference>
<evidence type="ECO:0000256" key="9">
    <source>
        <dbReference type="SAM" id="SignalP"/>
    </source>
</evidence>
<feature type="region of interest" description="Disordered" evidence="7">
    <location>
        <begin position="823"/>
        <end position="870"/>
    </location>
</feature>
<evidence type="ECO:0000256" key="3">
    <source>
        <dbReference type="ARBA" id="ARBA00022692"/>
    </source>
</evidence>
<keyword evidence="4 9" id="KW-0732">Signal</keyword>
<dbReference type="InterPro" id="IPR032800">
    <property type="entry name" value="TRP_N"/>
</dbReference>
<keyword evidence="6 8" id="KW-0472">Membrane</keyword>
<name>A0A4U0TK92_9PEZI</name>
<feature type="transmembrane region" description="Helical" evidence="8">
    <location>
        <begin position="621"/>
        <end position="640"/>
    </location>
</feature>
<dbReference type="Proteomes" id="UP000308549">
    <property type="component" value="Unassembled WGS sequence"/>
</dbReference>
<evidence type="ECO:0000256" key="5">
    <source>
        <dbReference type="ARBA" id="ARBA00022989"/>
    </source>
</evidence>
<evidence type="ECO:0000256" key="1">
    <source>
        <dbReference type="ARBA" id="ARBA00004141"/>
    </source>
</evidence>
<feature type="compositionally biased region" description="Low complexity" evidence="7">
    <location>
        <begin position="913"/>
        <end position="929"/>
    </location>
</feature>
<evidence type="ECO:0000256" key="4">
    <source>
        <dbReference type="ARBA" id="ARBA00022729"/>
    </source>
</evidence>
<feature type="transmembrane region" description="Helical" evidence="8">
    <location>
        <begin position="677"/>
        <end position="697"/>
    </location>
</feature>
<evidence type="ECO:0000313" key="12">
    <source>
        <dbReference type="Proteomes" id="UP000308549"/>
    </source>
</evidence>
<comment type="similarity">
    <text evidence="2">Belongs to the transient receptor potential (TRP) ion channel family.</text>
</comment>
<protein>
    <recommendedName>
        <fullName evidence="10">ML-like domain-containing protein</fullName>
    </recommendedName>
</protein>
<dbReference type="GO" id="GO:0055085">
    <property type="term" value="P:transmembrane transport"/>
    <property type="evidence" value="ECO:0007669"/>
    <property type="project" value="TreeGrafter"/>
</dbReference>
<organism evidence="11 12">
    <name type="scientific">Salinomyces thailandicus</name>
    <dbReference type="NCBI Taxonomy" id="706561"/>
    <lineage>
        <taxon>Eukaryota</taxon>
        <taxon>Fungi</taxon>
        <taxon>Dikarya</taxon>
        <taxon>Ascomycota</taxon>
        <taxon>Pezizomycotina</taxon>
        <taxon>Dothideomycetes</taxon>
        <taxon>Dothideomycetidae</taxon>
        <taxon>Mycosphaerellales</taxon>
        <taxon>Teratosphaeriaceae</taxon>
        <taxon>Salinomyces</taxon>
    </lineage>
</organism>
<dbReference type="AlphaFoldDB" id="A0A4U0TK92"/>
<feature type="domain" description="ML-like" evidence="10">
    <location>
        <begin position="49"/>
        <end position="190"/>
    </location>
</feature>
<keyword evidence="12" id="KW-1185">Reference proteome</keyword>
<feature type="transmembrane region" description="Helical" evidence="8">
    <location>
        <begin position="455"/>
        <end position="480"/>
    </location>
</feature>
<dbReference type="PANTHER" id="PTHR31145">
    <property type="entry name" value="INTEGRAL MEMBRANE PROTEIN (AFU_ORTHOLOGUE AFUA_7G01610)"/>
    <property type="match status" value="1"/>
</dbReference>
<dbReference type="Pfam" id="PF14558">
    <property type="entry name" value="TRP_N"/>
    <property type="match status" value="1"/>
</dbReference>
<dbReference type="PANTHER" id="PTHR31145:SF7">
    <property type="entry name" value="TRP-LIKE ION CHANNEL"/>
    <property type="match status" value="1"/>
</dbReference>
<accession>A0A4U0TK92</accession>
<feature type="transmembrane region" description="Helical" evidence="8">
    <location>
        <begin position="709"/>
        <end position="734"/>
    </location>
</feature>
<feature type="compositionally biased region" description="Polar residues" evidence="7">
    <location>
        <begin position="823"/>
        <end position="855"/>
    </location>
</feature>
<evidence type="ECO:0000259" key="10">
    <source>
        <dbReference type="SMART" id="SM01320"/>
    </source>
</evidence>
<dbReference type="InterPro" id="IPR010308">
    <property type="entry name" value="TRP_C"/>
</dbReference>
<evidence type="ECO:0000256" key="8">
    <source>
        <dbReference type="SAM" id="Phobius"/>
    </source>
</evidence>
<evidence type="ECO:0000256" key="2">
    <source>
        <dbReference type="ARBA" id="ARBA00010642"/>
    </source>
</evidence>
<evidence type="ECO:0000256" key="6">
    <source>
        <dbReference type="ARBA" id="ARBA00023136"/>
    </source>
</evidence>